<dbReference type="AlphaFoldDB" id="A0ABD0JXU5"/>
<reference evidence="2 3" key="1">
    <citation type="journal article" date="2023" name="Sci. Data">
        <title>Genome assembly of the Korean intertidal mud-creeper Batillaria attramentaria.</title>
        <authorList>
            <person name="Patra A.K."/>
            <person name="Ho P.T."/>
            <person name="Jun S."/>
            <person name="Lee S.J."/>
            <person name="Kim Y."/>
            <person name="Won Y.J."/>
        </authorList>
    </citation>
    <scope>NUCLEOTIDE SEQUENCE [LARGE SCALE GENOMIC DNA]</scope>
    <source>
        <strain evidence="2">Wonlab-2016</strain>
    </source>
</reference>
<organism evidence="2 3">
    <name type="scientific">Batillaria attramentaria</name>
    <dbReference type="NCBI Taxonomy" id="370345"/>
    <lineage>
        <taxon>Eukaryota</taxon>
        <taxon>Metazoa</taxon>
        <taxon>Spiralia</taxon>
        <taxon>Lophotrochozoa</taxon>
        <taxon>Mollusca</taxon>
        <taxon>Gastropoda</taxon>
        <taxon>Caenogastropoda</taxon>
        <taxon>Sorbeoconcha</taxon>
        <taxon>Cerithioidea</taxon>
        <taxon>Batillariidae</taxon>
        <taxon>Batillaria</taxon>
    </lineage>
</organism>
<feature type="region of interest" description="Disordered" evidence="1">
    <location>
        <begin position="532"/>
        <end position="602"/>
    </location>
</feature>
<keyword evidence="3" id="KW-1185">Reference proteome</keyword>
<dbReference type="Proteomes" id="UP001519460">
    <property type="component" value="Unassembled WGS sequence"/>
</dbReference>
<feature type="compositionally biased region" description="Low complexity" evidence="1">
    <location>
        <begin position="562"/>
        <end position="574"/>
    </location>
</feature>
<sequence length="655" mass="72261">FRGWRKTQRRGRHKILTEPTFISSPQAHLFAKQRSTTLAPVAYMHPDYVVRYTPKSEASKNHEQNGTRPATAPSSSPRAKAVKRIGTQSAGNVRTPAEPACVESRGHWGKASAKREVGEVSDKEMARTREGEARQNASSEAKFQPDQHEQVAVVKPQPASSGIQQSSGGLQLGLEDNDSAVLASRLALSKPLAGGKSNASSQETFEDEHMLMRSANTPFSRHNRAKTVEVGQIGTITLLESIQERQDLEDHVSDVDKTSPREVIPATKHPQRAARAELASHNARSKARTDDASYRGAITKEALYGPDQHLKEANGRNCSVVISKKPPPCQPRQDTVLDEKGKGNDRVSTKTGQQLLENQTKSRGKTVVIADSSEKDRYSPPSKLQPIHVRNDPRGCHVTRETSNKTPDSLSDDDGHTPLTSVTVTIKDKTHHVDNTSLSEAAQGLGNAEEFSDGRFYSPPFAGSPPYSTSTPRRANSPVKLSNRKKIRKENDNLMNHYQQNGGHVFDDHTAQSAVNKLSLLAELTDSANIATQNHAGEPKPQIGSENDDEDVSNEEPKAEAENTNTEEQNGNNKYIQFAPDTLDTKPRSVRPSLQSQSSTERLLRQKEFDLDGDTPRKFSFNKVTTRRLLRRVKEDISQELMTRIRTGDTGLKVV</sequence>
<feature type="compositionally biased region" description="Low complexity" evidence="1">
    <location>
        <begin position="160"/>
        <end position="171"/>
    </location>
</feature>
<evidence type="ECO:0000313" key="2">
    <source>
        <dbReference type="EMBL" id="KAK7479561.1"/>
    </source>
</evidence>
<feature type="compositionally biased region" description="Polar residues" evidence="1">
    <location>
        <begin position="349"/>
        <end position="361"/>
    </location>
</feature>
<feature type="region of interest" description="Disordered" evidence="1">
    <location>
        <begin position="450"/>
        <end position="481"/>
    </location>
</feature>
<comment type="caution">
    <text evidence="2">The sequence shown here is derived from an EMBL/GenBank/DDBJ whole genome shotgun (WGS) entry which is preliminary data.</text>
</comment>
<feature type="compositionally biased region" description="Basic and acidic residues" evidence="1">
    <location>
        <begin position="389"/>
        <end position="403"/>
    </location>
</feature>
<accession>A0ABD0JXU5</accession>
<feature type="compositionally biased region" description="Polar residues" evidence="1">
    <location>
        <begin position="592"/>
        <end position="601"/>
    </location>
</feature>
<protein>
    <submittedName>
        <fullName evidence="2">Uncharacterized protein</fullName>
    </submittedName>
</protein>
<name>A0ABD0JXU5_9CAEN</name>
<feature type="compositionally biased region" description="Basic and acidic residues" evidence="1">
    <location>
        <begin position="113"/>
        <end position="133"/>
    </location>
</feature>
<feature type="compositionally biased region" description="Basic and acidic residues" evidence="1">
    <location>
        <begin position="335"/>
        <end position="348"/>
    </location>
</feature>
<proteinExistence type="predicted"/>
<feature type="compositionally biased region" description="Polar residues" evidence="1">
    <location>
        <begin position="66"/>
        <end position="77"/>
    </location>
</feature>
<feature type="region of interest" description="Disordered" evidence="1">
    <location>
        <begin position="322"/>
        <end position="417"/>
    </location>
</feature>
<feature type="region of interest" description="Disordered" evidence="1">
    <location>
        <begin position="56"/>
        <end position="171"/>
    </location>
</feature>
<evidence type="ECO:0000256" key="1">
    <source>
        <dbReference type="SAM" id="MobiDB-lite"/>
    </source>
</evidence>
<evidence type="ECO:0000313" key="3">
    <source>
        <dbReference type="Proteomes" id="UP001519460"/>
    </source>
</evidence>
<dbReference type="EMBL" id="JACVVK020000300">
    <property type="protein sequence ID" value="KAK7479561.1"/>
    <property type="molecule type" value="Genomic_DNA"/>
</dbReference>
<feature type="non-terminal residue" evidence="2">
    <location>
        <position position="1"/>
    </location>
</feature>
<gene>
    <name evidence="2" type="ORF">BaRGS_00029198</name>
</gene>